<evidence type="ECO:0000313" key="3">
    <source>
        <dbReference type="EMBL" id="QDT65586.1"/>
    </source>
</evidence>
<keyword evidence="2" id="KW-0812">Transmembrane</keyword>
<dbReference type="EMBL" id="CP036316">
    <property type="protein sequence ID" value="QDT65586.1"/>
    <property type="molecule type" value="Genomic_DNA"/>
</dbReference>
<feature type="region of interest" description="Disordered" evidence="1">
    <location>
        <begin position="178"/>
        <end position="204"/>
    </location>
</feature>
<name>A0A517TB37_9PLAN</name>
<proteinExistence type="predicted"/>
<dbReference type="RefSeq" id="WP_145263760.1">
    <property type="nucleotide sequence ID" value="NZ_CP036316.1"/>
</dbReference>
<reference evidence="3 4" key="1">
    <citation type="submission" date="2019-02" db="EMBL/GenBank/DDBJ databases">
        <title>Deep-cultivation of Planctomycetes and their phenomic and genomic characterization uncovers novel biology.</title>
        <authorList>
            <person name="Wiegand S."/>
            <person name="Jogler M."/>
            <person name="Boedeker C."/>
            <person name="Pinto D."/>
            <person name="Vollmers J."/>
            <person name="Rivas-Marin E."/>
            <person name="Kohn T."/>
            <person name="Peeters S.H."/>
            <person name="Heuer A."/>
            <person name="Rast P."/>
            <person name="Oberbeckmann S."/>
            <person name="Bunk B."/>
            <person name="Jeske O."/>
            <person name="Meyerdierks A."/>
            <person name="Storesund J.E."/>
            <person name="Kallscheuer N."/>
            <person name="Luecker S."/>
            <person name="Lage O.M."/>
            <person name="Pohl T."/>
            <person name="Merkel B.J."/>
            <person name="Hornburger P."/>
            <person name="Mueller R.-W."/>
            <person name="Bruemmer F."/>
            <person name="Labrenz M."/>
            <person name="Spormann A.M."/>
            <person name="Op den Camp H."/>
            <person name="Overmann J."/>
            <person name="Amann R."/>
            <person name="Jetten M.S.M."/>
            <person name="Mascher T."/>
            <person name="Medema M.H."/>
            <person name="Devos D.P."/>
            <person name="Kaster A.-K."/>
            <person name="Ovreas L."/>
            <person name="Rohde M."/>
            <person name="Galperin M.Y."/>
            <person name="Jogler C."/>
        </authorList>
    </citation>
    <scope>NUCLEOTIDE SEQUENCE [LARGE SCALE GENOMIC DNA]</scope>
    <source>
        <strain evidence="3 4">V22</strain>
    </source>
</reference>
<dbReference type="Gene3D" id="2.60.120.430">
    <property type="entry name" value="Galactose-binding lectin"/>
    <property type="match status" value="1"/>
</dbReference>
<evidence type="ECO:0000313" key="4">
    <source>
        <dbReference type="Proteomes" id="UP000319976"/>
    </source>
</evidence>
<feature type="transmembrane region" description="Helical" evidence="2">
    <location>
        <begin position="12"/>
        <end position="34"/>
    </location>
</feature>
<evidence type="ECO:0000256" key="1">
    <source>
        <dbReference type="SAM" id="MobiDB-lite"/>
    </source>
</evidence>
<sequence>MLEPTYFSRYVPGILFTPSICGLILILAATVSLAQVKPASTKAIDTRADRLKEQFVRDAARLAQEYENAGNLPKAQEMLSVILKMTPGHAGVRDKIRELEELQVTSNELTFDLDLKTGWSRPVARVSKGGQVRIVAEGNYRINFTAVLDADGLKGQDAVQGGYAEELRYGQLIGLIAPATGNTGPQTRGNRGRKSQDETPKPFAIGMKDEFSPKESGVLFLRVNVPNNCTVTGRLKVTISGEVTPMS</sequence>
<evidence type="ECO:0000256" key="2">
    <source>
        <dbReference type="SAM" id="Phobius"/>
    </source>
</evidence>
<protein>
    <submittedName>
        <fullName evidence="3">Uncharacterized protein</fullName>
    </submittedName>
</protein>
<dbReference type="AlphaFoldDB" id="A0A517TB37"/>
<gene>
    <name evidence="3" type="ORF">V22_28410</name>
</gene>
<feature type="compositionally biased region" description="Polar residues" evidence="1">
    <location>
        <begin position="180"/>
        <end position="189"/>
    </location>
</feature>
<keyword evidence="2" id="KW-0472">Membrane</keyword>
<keyword evidence="2" id="KW-1133">Transmembrane helix</keyword>
<accession>A0A517TB37</accession>
<dbReference type="OrthoDB" id="211710at2"/>
<dbReference type="KEGG" id="chya:V22_28410"/>
<keyword evidence="4" id="KW-1185">Reference proteome</keyword>
<organism evidence="3 4">
    <name type="scientific">Calycomorphotria hydatis</name>
    <dbReference type="NCBI Taxonomy" id="2528027"/>
    <lineage>
        <taxon>Bacteria</taxon>
        <taxon>Pseudomonadati</taxon>
        <taxon>Planctomycetota</taxon>
        <taxon>Planctomycetia</taxon>
        <taxon>Planctomycetales</taxon>
        <taxon>Planctomycetaceae</taxon>
        <taxon>Calycomorphotria</taxon>
    </lineage>
</organism>
<dbReference type="Proteomes" id="UP000319976">
    <property type="component" value="Chromosome"/>
</dbReference>